<organism evidence="2 3">
    <name type="scientific">Paspalum notatum var. saurae</name>
    <dbReference type="NCBI Taxonomy" id="547442"/>
    <lineage>
        <taxon>Eukaryota</taxon>
        <taxon>Viridiplantae</taxon>
        <taxon>Streptophyta</taxon>
        <taxon>Embryophyta</taxon>
        <taxon>Tracheophyta</taxon>
        <taxon>Spermatophyta</taxon>
        <taxon>Magnoliopsida</taxon>
        <taxon>Liliopsida</taxon>
        <taxon>Poales</taxon>
        <taxon>Poaceae</taxon>
        <taxon>PACMAD clade</taxon>
        <taxon>Panicoideae</taxon>
        <taxon>Andropogonodae</taxon>
        <taxon>Paspaleae</taxon>
        <taxon>Paspalinae</taxon>
        <taxon>Paspalum</taxon>
    </lineage>
</organism>
<dbReference type="GO" id="GO:0003676">
    <property type="term" value="F:nucleic acid binding"/>
    <property type="evidence" value="ECO:0007669"/>
    <property type="project" value="InterPro"/>
</dbReference>
<gene>
    <name evidence="2" type="ORF">U9M48_031692</name>
</gene>
<proteinExistence type="predicted"/>
<feature type="domain" description="Integrase catalytic" evidence="1">
    <location>
        <begin position="1"/>
        <end position="99"/>
    </location>
</feature>
<dbReference type="InterPro" id="IPR036397">
    <property type="entry name" value="RNaseH_sf"/>
</dbReference>
<reference evidence="2 3" key="1">
    <citation type="submission" date="2024-02" db="EMBL/GenBank/DDBJ databases">
        <title>High-quality chromosome-scale genome assembly of Pensacola bahiagrass (Paspalum notatum Flugge var. saurae).</title>
        <authorList>
            <person name="Vega J.M."/>
            <person name="Podio M."/>
            <person name="Orjuela J."/>
            <person name="Siena L.A."/>
            <person name="Pessino S.C."/>
            <person name="Combes M.C."/>
            <person name="Mariac C."/>
            <person name="Albertini E."/>
            <person name="Pupilli F."/>
            <person name="Ortiz J.P.A."/>
            <person name="Leblanc O."/>
        </authorList>
    </citation>
    <scope>NUCLEOTIDE SEQUENCE [LARGE SCALE GENOMIC DNA]</scope>
    <source>
        <strain evidence="2">R1</strain>
        <tissue evidence="2">Leaf</tissue>
    </source>
</reference>
<accession>A0AAQ3X4M5</accession>
<dbReference type="PANTHER" id="PTHR35046:SF9">
    <property type="entry name" value="RNA-DIRECTED DNA POLYMERASE"/>
    <property type="match status" value="1"/>
</dbReference>
<protein>
    <recommendedName>
        <fullName evidence="1">Integrase catalytic domain-containing protein</fullName>
    </recommendedName>
</protein>
<dbReference type="InterPro" id="IPR001584">
    <property type="entry name" value="Integrase_cat-core"/>
</dbReference>
<dbReference type="PANTHER" id="PTHR35046">
    <property type="entry name" value="ZINC KNUCKLE (CCHC-TYPE) FAMILY PROTEIN"/>
    <property type="match status" value="1"/>
</dbReference>
<dbReference type="SUPFAM" id="SSF53098">
    <property type="entry name" value="Ribonuclease H-like"/>
    <property type="match status" value="1"/>
</dbReference>
<dbReference type="Gene3D" id="3.30.420.10">
    <property type="entry name" value="Ribonuclease H-like superfamily/Ribonuclease H"/>
    <property type="match status" value="1"/>
</dbReference>
<evidence type="ECO:0000313" key="2">
    <source>
        <dbReference type="EMBL" id="WVZ84696.1"/>
    </source>
</evidence>
<dbReference type="PROSITE" id="PS50994">
    <property type="entry name" value="INTEGRASE"/>
    <property type="match status" value="1"/>
</dbReference>
<keyword evidence="3" id="KW-1185">Reference proteome</keyword>
<dbReference type="InterPro" id="IPR012337">
    <property type="entry name" value="RNaseH-like_sf"/>
</dbReference>
<dbReference type="EMBL" id="CP144751">
    <property type="protein sequence ID" value="WVZ84696.1"/>
    <property type="molecule type" value="Genomic_DNA"/>
</dbReference>
<sequence>MPLPVPSTPWEDISMDFVLDRDSKFLSHFWRTLWNKLGTKLLFSTTCHPQTDGQTEAVNQTLSTMLRAVLKKNLKMWEECLLHVEFAYNRAVHSTTKAF</sequence>
<dbReference type="AlphaFoldDB" id="A0AAQ3X4M5"/>
<evidence type="ECO:0000259" key="1">
    <source>
        <dbReference type="PROSITE" id="PS50994"/>
    </source>
</evidence>
<dbReference type="Proteomes" id="UP001341281">
    <property type="component" value="Chromosome 07"/>
</dbReference>
<dbReference type="GO" id="GO:0015074">
    <property type="term" value="P:DNA integration"/>
    <property type="evidence" value="ECO:0007669"/>
    <property type="project" value="InterPro"/>
</dbReference>
<name>A0AAQ3X4M5_PASNO</name>
<evidence type="ECO:0000313" key="3">
    <source>
        <dbReference type="Proteomes" id="UP001341281"/>
    </source>
</evidence>